<dbReference type="AlphaFoldDB" id="A0A075JLL5"/>
<accession>A0A075JLL5</accession>
<dbReference type="InterPro" id="IPR005252">
    <property type="entry name" value="CoaBC"/>
</dbReference>
<protein>
    <recommendedName>
        <fullName evidence="3">Coenzyme A biosynthesis bifunctional protein CoaBC</fullName>
    </recommendedName>
    <alternativeName>
        <fullName evidence="3">DNA/pantothenate metabolism flavoprotein</fullName>
    </alternativeName>
    <alternativeName>
        <fullName evidence="3">Phosphopantothenoylcysteine synthetase/decarboxylase</fullName>
        <shortName evidence="3">PPCS-PPCDC</shortName>
    </alternativeName>
    <domain>
        <recommendedName>
            <fullName evidence="3">Phosphopantothenoylcysteine decarboxylase</fullName>
            <shortName evidence="3">PPC decarboxylase</shortName>
            <shortName evidence="3">PPC-DC</shortName>
            <ecNumber evidence="3">4.1.1.36</ecNumber>
        </recommendedName>
        <alternativeName>
            <fullName evidence="3">CoaC</fullName>
        </alternativeName>
    </domain>
    <domain>
        <recommendedName>
            <fullName evidence="3">Phosphopantothenate--cysteine ligase</fullName>
            <ecNumber evidence="3">6.3.2.5</ecNumber>
        </recommendedName>
        <alternativeName>
            <fullName evidence="3">CoaB</fullName>
        </alternativeName>
        <alternativeName>
            <fullName evidence="3">Phosphopantothenoylcysteine synthetase</fullName>
            <shortName evidence="3">PPC synthetase</shortName>
            <shortName evidence="3">PPC-S</shortName>
        </alternativeName>
    </domain>
</protein>
<comment type="catalytic activity">
    <reaction evidence="3">
        <text>N-[(R)-4-phosphopantothenoyl]-L-cysteine + H(+) = (R)-4'-phosphopantetheine + CO2</text>
        <dbReference type="Rhea" id="RHEA:16793"/>
        <dbReference type="ChEBI" id="CHEBI:15378"/>
        <dbReference type="ChEBI" id="CHEBI:16526"/>
        <dbReference type="ChEBI" id="CHEBI:59458"/>
        <dbReference type="ChEBI" id="CHEBI:61723"/>
        <dbReference type="EC" id="4.1.1.36"/>
    </reaction>
</comment>
<keyword evidence="2 3" id="KW-0456">Lyase</keyword>
<dbReference type="EC" id="4.1.1.36" evidence="3"/>
<evidence type="ECO:0000256" key="4">
    <source>
        <dbReference type="SAM" id="MobiDB-lite"/>
    </source>
</evidence>
<dbReference type="GO" id="GO:0015941">
    <property type="term" value="P:pantothenate catabolic process"/>
    <property type="evidence" value="ECO:0007669"/>
    <property type="project" value="InterPro"/>
</dbReference>
<keyword evidence="3" id="KW-0460">Magnesium</keyword>
<dbReference type="InterPro" id="IPR007085">
    <property type="entry name" value="DNA/pantothenate-metab_flavo_C"/>
</dbReference>
<dbReference type="EMBL" id="CP008889">
    <property type="protein sequence ID" value="AIF40943.1"/>
    <property type="molecule type" value="Genomic_DNA"/>
</dbReference>
<dbReference type="Proteomes" id="UP000027986">
    <property type="component" value="Chromosome"/>
</dbReference>
<name>A0A075JLL5_9MICO</name>
<evidence type="ECO:0000256" key="1">
    <source>
        <dbReference type="ARBA" id="ARBA00022793"/>
    </source>
</evidence>
<keyword evidence="1 3" id="KW-0210">Decarboxylase</keyword>
<feature type="binding site" evidence="3">
    <location>
        <position position="374"/>
    </location>
    <ligand>
        <name>CTP</name>
        <dbReference type="ChEBI" id="CHEBI:37563"/>
    </ligand>
</feature>
<keyword evidence="3" id="KW-0436">Ligase</keyword>
<comment type="caution">
    <text evidence="3">Lacks conserved residue(s) required for the propagation of feature annotation.</text>
</comment>
<dbReference type="GO" id="GO:0010181">
    <property type="term" value="F:FMN binding"/>
    <property type="evidence" value="ECO:0007669"/>
    <property type="project" value="UniProtKB-UniRule"/>
</dbReference>
<evidence type="ECO:0000313" key="8">
    <source>
        <dbReference type="Proteomes" id="UP000027986"/>
    </source>
</evidence>
<comment type="similarity">
    <text evidence="3">In the C-terminal section; belongs to the PPC synthetase family.</text>
</comment>
<dbReference type="Pfam" id="PF02441">
    <property type="entry name" value="Flavoprotein"/>
    <property type="match status" value="1"/>
</dbReference>
<gene>
    <name evidence="3" type="primary">coaBC</name>
    <name evidence="7" type="ORF">HX89_08315</name>
</gene>
<dbReference type="HOGENOM" id="CLU_033319_0_3_11"/>
<evidence type="ECO:0000256" key="3">
    <source>
        <dbReference type="HAMAP-Rule" id="MF_02225"/>
    </source>
</evidence>
<dbReference type="SUPFAM" id="SSF52507">
    <property type="entry name" value="Homo-oligomeric flavin-containing Cys decarboxylases, HFCD"/>
    <property type="match status" value="1"/>
</dbReference>
<evidence type="ECO:0000259" key="6">
    <source>
        <dbReference type="Pfam" id="PF04127"/>
    </source>
</evidence>
<dbReference type="GO" id="GO:0004632">
    <property type="term" value="F:phosphopantothenate--cysteine ligase activity"/>
    <property type="evidence" value="ECO:0007669"/>
    <property type="project" value="UniProtKB-UniRule"/>
</dbReference>
<dbReference type="GO" id="GO:0015937">
    <property type="term" value="P:coenzyme A biosynthetic process"/>
    <property type="evidence" value="ECO:0007669"/>
    <property type="project" value="UniProtKB-UniRule"/>
</dbReference>
<feature type="region of interest" description="Phosphopantothenoylcysteine decarboxylase" evidence="3">
    <location>
        <begin position="1"/>
        <end position="208"/>
    </location>
</feature>
<evidence type="ECO:0000313" key="7">
    <source>
        <dbReference type="EMBL" id="AIF40943.1"/>
    </source>
</evidence>
<dbReference type="HAMAP" id="MF_02225">
    <property type="entry name" value="CoaBC"/>
    <property type="match status" value="1"/>
</dbReference>
<dbReference type="EC" id="6.3.2.5" evidence="3"/>
<feature type="binding site" evidence="3">
    <location>
        <position position="378"/>
    </location>
    <ligand>
        <name>CTP</name>
        <dbReference type="ChEBI" id="CHEBI:37563"/>
    </ligand>
</feature>
<keyword evidence="3" id="KW-0479">Metal-binding</keyword>
<keyword evidence="3" id="KW-0288">FMN</keyword>
<dbReference type="Pfam" id="PF04127">
    <property type="entry name" value="DFP"/>
    <property type="match status" value="1"/>
</dbReference>
<dbReference type="GO" id="GO:0046872">
    <property type="term" value="F:metal ion binding"/>
    <property type="evidence" value="ECO:0007669"/>
    <property type="project" value="UniProtKB-KW"/>
</dbReference>
<evidence type="ECO:0000256" key="2">
    <source>
        <dbReference type="ARBA" id="ARBA00023239"/>
    </source>
</evidence>
<comment type="pathway">
    <text evidence="3">Cofactor biosynthesis; coenzyme A biosynthesis; CoA from (R)-pantothenate: step 2/5.</text>
</comment>
<dbReference type="KEGG" id="dni:HX89_08315"/>
<comment type="function">
    <text evidence="3">Catalyzes two sequential steps in the biosynthesis of coenzyme A. In the first step cysteine is conjugated to 4'-phosphopantothenate to form 4-phosphopantothenoylcysteine. In the second step the latter compound is decarboxylated to form 4'-phosphopantotheine.</text>
</comment>
<feature type="binding site" evidence="3">
    <location>
        <position position="306"/>
    </location>
    <ligand>
        <name>CTP</name>
        <dbReference type="ChEBI" id="CHEBI:37563"/>
    </ligand>
</feature>
<dbReference type="GO" id="GO:0004633">
    <property type="term" value="F:phosphopantothenoylcysteine decarboxylase activity"/>
    <property type="evidence" value="ECO:0007669"/>
    <property type="project" value="UniProtKB-UniRule"/>
</dbReference>
<keyword evidence="3" id="KW-0285">Flavoprotein</keyword>
<dbReference type="GeneID" id="41841145"/>
<dbReference type="RefSeq" id="WP_038568494.1">
    <property type="nucleotide sequence ID" value="NZ_CP008889.1"/>
</dbReference>
<proteinExistence type="inferred from homology"/>
<dbReference type="SUPFAM" id="SSF102645">
    <property type="entry name" value="CoaB-like"/>
    <property type="match status" value="1"/>
</dbReference>
<reference evidence="7 8" key="1">
    <citation type="submission" date="2014-07" db="EMBL/GenBank/DDBJ databases">
        <title>Genome Sequencing of Dermacoccus nishinomiyaensis.</title>
        <authorList>
            <person name="Hong K.W."/>
            <person name="Chan K.G."/>
        </authorList>
    </citation>
    <scope>NUCLEOTIDE SEQUENCE [LARGE SCALE GENOMIC DNA]</scope>
    <source>
        <strain evidence="7 8">M25</strain>
    </source>
</reference>
<comment type="similarity">
    <text evidence="3">In the N-terminal section; belongs to the HFCD (homo-oligomeric flavin containing Cys decarboxylase) superfamily.</text>
</comment>
<comment type="pathway">
    <text evidence="3">Cofactor biosynthesis; coenzyme A biosynthesis; CoA from (R)-pantothenate: step 3/5.</text>
</comment>
<keyword evidence="8" id="KW-1185">Reference proteome</keyword>
<dbReference type="UniPathway" id="UPA00241">
    <property type="reaction ID" value="UER00353"/>
</dbReference>
<dbReference type="Gene3D" id="3.40.50.10300">
    <property type="entry name" value="CoaB-like"/>
    <property type="match status" value="1"/>
</dbReference>
<comment type="catalytic activity">
    <reaction evidence="3">
        <text>(R)-4'-phosphopantothenate + L-cysteine + CTP = N-[(R)-4-phosphopantothenoyl]-L-cysteine + CMP + diphosphate + H(+)</text>
        <dbReference type="Rhea" id="RHEA:19397"/>
        <dbReference type="ChEBI" id="CHEBI:10986"/>
        <dbReference type="ChEBI" id="CHEBI:15378"/>
        <dbReference type="ChEBI" id="CHEBI:33019"/>
        <dbReference type="ChEBI" id="CHEBI:35235"/>
        <dbReference type="ChEBI" id="CHEBI:37563"/>
        <dbReference type="ChEBI" id="CHEBI:59458"/>
        <dbReference type="ChEBI" id="CHEBI:60377"/>
        <dbReference type="EC" id="6.3.2.5"/>
    </reaction>
</comment>
<feature type="domain" description="DNA/pantothenate metabolism flavoprotein C-terminal" evidence="6">
    <location>
        <begin position="204"/>
        <end position="432"/>
    </location>
</feature>
<organism evidence="7 8">
    <name type="scientific">Dermacoccus nishinomiyaensis</name>
    <dbReference type="NCBI Taxonomy" id="1274"/>
    <lineage>
        <taxon>Bacteria</taxon>
        <taxon>Bacillati</taxon>
        <taxon>Actinomycetota</taxon>
        <taxon>Actinomycetes</taxon>
        <taxon>Micrococcales</taxon>
        <taxon>Dermacoccaceae</taxon>
        <taxon>Dermacoccus</taxon>
    </lineage>
</organism>
<keyword evidence="3" id="KW-0511">Multifunctional enzyme</keyword>
<dbReference type="eggNOG" id="COG0452">
    <property type="taxonomic scope" value="Bacteria"/>
</dbReference>
<comment type="cofactor">
    <cofactor evidence="3">
        <name>Mg(2+)</name>
        <dbReference type="ChEBI" id="CHEBI:18420"/>
    </cofactor>
</comment>
<feature type="binding site" evidence="3">
    <location>
        <position position="356"/>
    </location>
    <ligand>
        <name>CTP</name>
        <dbReference type="ChEBI" id="CHEBI:37563"/>
    </ligand>
</feature>
<comment type="cofactor">
    <cofactor evidence="3">
        <name>FMN</name>
        <dbReference type="ChEBI" id="CHEBI:58210"/>
    </cofactor>
    <text evidence="3">Binds 1 FMN per subunit.</text>
</comment>
<dbReference type="PANTHER" id="PTHR14359">
    <property type="entry name" value="HOMO-OLIGOMERIC FLAVIN CONTAINING CYS DECARBOXYLASE FAMILY"/>
    <property type="match status" value="1"/>
</dbReference>
<sequence>MRIVLGVTGGIAAYKAALLLRLFTEAGHDVTVVPTASALEFVGAPTWEALSGKPVQTGVFENVAQVPHVRLGQNADLVVVAPATADVLAKAAAGMANDLLTTTLLTARCPVVMAPAMHTEMWLHPATQANVATLRSRGATIVEPASGRLTGADTGAGRLPDPDVIRDAALAAAASGERRGGATAGGLGETTGREEDAVTPSGALAGRTVLVTAGGTREAIDPVRYLGNRSSGKMGFAIAAAAADRGADVTFVTTMQPPADLAQRVRVVSVESALQMRDAVLAATPDVLVMAAAVADFRPDHVADAKIKKIHGDDSAPVITLVRNPDILAEAVRQRDAELQPTAPSTNVSSRVIVGFAAETGDADGDVLHHARAKLARKGCDVLVANEVGDGVTFGQDSSTAHLLRRGSDDVVTVGPAPKSHIAAALLDLVADLVPSQ</sequence>
<evidence type="ECO:0000259" key="5">
    <source>
        <dbReference type="Pfam" id="PF02441"/>
    </source>
</evidence>
<dbReference type="InterPro" id="IPR035929">
    <property type="entry name" value="CoaB-like_sf"/>
</dbReference>
<feature type="domain" description="Flavoprotein" evidence="5">
    <location>
        <begin position="1"/>
        <end position="143"/>
    </location>
</feature>
<dbReference type="PANTHER" id="PTHR14359:SF6">
    <property type="entry name" value="PHOSPHOPANTOTHENOYLCYSTEINE DECARBOXYLASE"/>
    <property type="match status" value="1"/>
</dbReference>
<dbReference type="Gene3D" id="3.40.50.1950">
    <property type="entry name" value="Flavin prenyltransferase-like"/>
    <property type="match status" value="1"/>
</dbReference>
<feature type="region of interest" description="Phosphopantothenate--cysteine ligase" evidence="3">
    <location>
        <begin position="209"/>
        <end position="437"/>
    </location>
</feature>
<feature type="binding site" evidence="3">
    <location>
        <position position="296"/>
    </location>
    <ligand>
        <name>CTP</name>
        <dbReference type="ChEBI" id="CHEBI:37563"/>
    </ligand>
</feature>
<dbReference type="InterPro" id="IPR036551">
    <property type="entry name" value="Flavin_trans-like"/>
</dbReference>
<feature type="region of interest" description="Disordered" evidence="4">
    <location>
        <begin position="176"/>
        <end position="202"/>
    </location>
</feature>
<dbReference type="InterPro" id="IPR003382">
    <property type="entry name" value="Flavoprotein"/>
</dbReference>
<dbReference type="GO" id="GO:0071513">
    <property type="term" value="C:phosphopantothenoylcysteine decarboxylase complex"/>
    <property type="evidence" value="ECO:0007669"/>
    <property type="project" value="TreeGrafter"/>
</dbReference>
<feature type="binding site" evidence="3">
    <location>
        <begin position="325"/>
        <end position="328"/>
    </location>
    <ligand>
        <name>CTP</name>
        <dbReference type="ChEBI" id="CHEBI:37563"/>
    </ligand>
</feature>
<dbReference type="OrthoDB" id="9802554at2"/>